<reference evidence="3 4" key="1">
    <citation type="submission" date="2024-10" db="EMBL/GenBank/DDBJ databases">
        <title>The Natural Products Discovery Center: Release of the First 8490 Sequenced Strains for Exploring Actinobacteria Biosynthetic Diversity.</title>
        <authorList>
            <person name="Kalkreuter E."/>
            <person name="Kautsar S.A."/>
            <person name="Yang D."/>
            <person name="Bader C.D."/>
            <person name="Teijaro C.N."/>
            <person name="Fluegel L."/>
            <person name="Davis C.M."/>
            <person name="Simpson J.R."/>
            <person name="Lauterbach L."/>
            <person name="Steele A.D."/>
            <person name="Gui C."/>
            <person name="Meng S."/>
            <person name="Li G."/>
            <person name="Viehrig K."/>
            <person name="Ye F."/>
            <person name="Su P."/>
            <person name="Kiefer A.F."/>
            <person name="Nichols A."/>
            <person name="Cepeda A.J."/>
            <person name="Yan W."/>
            <person name="Fan B."/>
            <person name="Jiang Y."/>
            <person name="Adhikari A."/>
            <person name="Zheng C.-J."/>
            <person name="Schuster L."/>
            <person name="Cowan T.M."/>
            <person name="Smanski M.J."/>
            <person name="Chevrette M.G."/>
            <person name="De Carvalho L.P.S."/>
            <person name="Shen B."/>
        </authorList>
    </citation>
    <scope>NUCLEOTIDE SEQUENCE [LARGE SCALE GENOMIC DNA]</scope>
    <source>
        <strain evidence="3 4">NPDC007147</strain>
    </source>
</reference>
<feature type="region of interest" description="Disordered" evidence="1">
    <location>
        <begin position="40"/>
        <end position="63"/>
    </location>
</feature>
<feature type="transmembrane region" description="Helical" evidence="2">
    <location>
        <begin position="6"/>
        <end position="28"/>
    </location>
</feature>
<evidence type="ECO:0000313" key="3">
    <source>
        <dbReference type="EMBL" id="MFE9174197.1"/>
    </source>
</evidence>
<dbReference type="RefSeq" id="WP_388353790.1">
    <property type="nucleotide sequence ID" value="NZ_JBIAFJ010000048.1"/>
</dbReference>
<keyword evidence="2" id="KW-0472">Membrane</keyword>
<dbReference type="EMBL" id="JBIAFJ010000048">
    <property type="protein sequence ID" value="MFE9174197.1"/>
    <property type="molecule type" value="Genomic_DNA"/>
</dbReference>
<sequence length="84" mass="9227">MPEHVSLLMWFGVALPAALTFAAIIGMARIRRSLHLETARQHPDQRLTALPPQPGTAPRRESVELTPAERDAFAGLMRRLGDGS</sequence>
<keyword evidence="2" id="KW-0812">Transmembrane</keyword>
<keyword evidence="4" id="KW-1185">Reference proteome</keyword>
<evidence type="ECO:0000256" key="2">
    <source>
        <dbReference type="SAM" id="Phobius"/>
    </source>
</evidence>
<keyword evidence="2" id="KW-1133">Transmembrane helix</keyword>
<dbReference type="Proteomes" id="UP001601197">
    <property type="component" value="Unassembled WGS sequence"/>
</dbReference>
<accession>A0ABW6L3W6</accession>
<evidence type="ECO:0000256" key="1">
    <source>
        <dbReference type="SAM" id="MobiDB-lite"/>
    </source>
</evidence>
<comment type="caution">
    <text evidence="3">The sequence shown here is derived from an EMBL/GenBank/DDBJ whole genome shotgun (WGS) entry which is preliminary data.</text>
</comment>
<organism evidence="3 4">
    <name type="scientific">Streptomyces kebangsaanensis</name>
    <dbReference type="NCBI Taxonomy" id="864058"/>
    <lineage>
        <taxon>Bacteria</taxon>
        <taxon>Bacillati</taxon>
        <taxon>Actinomycetota</taxon>
        <taxon>Actinomycetes</taxon>
        <taxon>Kitasatosporales</taxon>
        <taxon>Streptomycetaceae</taxon>
        <taxon>Streptomyces</taxon>
    </lineage>
</organism>
<proteinExistence type="predicted"/>
<evidence type="ECO:0000313" key="4">
    <source>
        <dbReference type="Proteomes" id="UP001601197"/>
    </source>
</evidence>
<name>A0ABW6L3W6_9ACTN</name>
<protein>
    <submittedName>
        <fullName evidence="3">Uncharacterized protein</fullName>
    </submittedName>
</protein>
<gene>
    <name evidence="3" type="ORF">ACFYNZ_32950</name>
</gene>